<keyword evidence="4" id="KW-1185">Reference proteome</keyword>
<dbReference type="Pfam" id="PF00561">
    <property type="entry name" value="Abhydrolase_1"/>
    <property type="match status" value="1"/>
</dbReference>
<dbReference type="InterPro" id="IPR000639">
    <property type="entry name" value="Epox_hydrolase-like"/>
</dbReference>
<reference evidence="3 4" key="1">
    <citation type="submission" date="2020-08" db="EMBL/GenBank/DDBJ databases">
        <title>Genomic Encyclopedia of Type Strains, Phase IV (KMG-IV): sequencing the most valuable type-strain genomes for metagenomic binning, comparative biology and taxonomic classification.</title>
        <authorList>
            <person name="Goeker M."/>
        </authorList>
    </citation>
    <scope>NUCLEOTIDE SEQUENCE [LARGE SCALE GENOMIC DNA]</scope>
    <source>
        <strain evidence="3 4">DSM 45385</strain>
    </source>
</reference>
<dbReference type="EMBL" id="JACHIN010000013">
    <property type="protein sequence ID" value="MBB5082264.1"/>
    <property type="molecule type" value="Genomic_DNA"/>
</dbReference>
<dbReference type="RefSeq" id="WP_184970351.1">
    <property type="nucleotide sequence ID" value="NZ_JACHIN010000013.1"/>
</dbReference>
<name>A0A7W8AAV0_9ACTN</name>
<dbReference type="PRINTS" id="PR00412">
    <property type="entry name" value="EPOXHYDRLASE"/>
</dbReference>
<organism evidence="3 4">
    <name type="scientific">Nonomuraea endophytica</name>
    <dbReference type="NCBI Taxonomy" id="714136"/>
    <lineage>
        <taxon>Bacteria</taxon>
        <taxon>Bacillati</taxon>
        <taxon>Actinomycetota</taxon>
        <taxon>Actinomycetes</taxon>
        <taxon>Streptosporangiales</taxon>
        <taxon>Streptosporangiaceae</taxon>
        <taxon>Nonomuraea</taxon>
    </lineage>
</organism>
<dbReference type="Gene3D" id="3.40.50.1820">
    <property type="entry name" value="alpha/beta hydrolase"/>
    <property type="match status" value="1"/>
</dbReference>
<feature type="domain" description="AB hydrolase-1" evidence="2">
    <location>
        <begin position="27"/>
        <end position="270"/>
    </location>
</feature>
<gene>
    <name evidence="3" type="ORF">HNR40_007759</name>
</gene>
<sequence length="289" mass="31884">MFDDFAVDVVDVGETELFVRYGGSGSPVLLLHGHPRTHATWHRVAPVLAAHHSVICPDLRGYGRSGKPPTTADHAPYSKRAMAGDMVALMRALGHERFAVAGHDRGSYVAHRLAADHADVATRLVVMDGIPIGEALARADAKFAAAWWHWFFLGQTGKPAERVINADPDAWYTATADQMGQEAYEDYRRAIHDPDTVHAMCEDYRAGLTVDRANDDADRLAGHRVRCPTLFLWSAKDDMEELYGDPPQIWRQWADDVTGRAIDSGHHMAEEAPDELAAALLEFLRSAPA</sequence>
<evidence type="ECO:0000313" key="4">
    <source>
        <dbReference type="Proteomes" id="UP000568380"/>
    </source>
</evidence>
<dbReference type="AlphaFoldDB" id="A0A7W8AAV0"/>
<dbReference type="GO" id="GO:0018785">
    <property type="term" value="F:haloacetate dehalogenase activity"/>
    <property type="evidence" value="ECO:0007669"/>
    <property type="project" value="UniProtKB-EC"/>
</dbReference>
<dbReference type="Proteomes" id="UP000568380">
    <property type="component" value="Unassembled WGS sequence"/>
</dbReference>
<accession>A0A7W8AAV0</accession>
<dbReference type="InterPro" id="IPR000073">
    <property type="entry name" value="AB_hydrolase_1"/>
</dbReference>
<protein>
    <submittedName>
        <fullName evidence="3">Haloacetate dehalogenase</fullName>
        <ecNumber evidence="3">3.8.1.3</ecNumber>
    </submittedName>
</protein>
<comment type="caution">
    <text evidence="3">The sequence shown here is derived from an EMBL/GenBank/DDBJ whole genome shotgun (WGS) entry which is preliminary data.</text>
</comment>
<evidence type="ECO:0000313" key="3">
    <source>
        <dbReference type="EMBL" id="MBB5082264.1"/>
    </source>
</evidence>
<evidence type="ECO:0000256" key="1">
    <source>
        <dbReference type="ARBA" id="ARBA00022801"/>
    </source>
</evidence>
<dbReference type="SUPFAM" id="SSF53474">
    <property type="entry name" value="alpha/beta-Hydrolases"/>
    <property type="match status" value="1"/>
</dbReference>
<proteinExistence type="predicted"/>
<dbReference type="EC" id="3.8.1.3" evidence="3"/>
<keyword evidence="1 3" id="KW-0378">Hydrolase</keyword>
<dbReference type="PANTHER" id="PTHR43329">
    <property type="entry name" value="EPOXIDE HYDROLASE"/>
    <property type="match status" value="1"/>
</dbReference>
<evidence type="ECO:0000259" key="2">
    <source>
        <dbReference type="Pfam" id="PF00561"/>
    </source>
</evidence>
<dbReference type="InterPro" id="IPR029058">
    <property type="entry name" value="AB_hydrolase_fold"/>
</dbReference>